<name>A0A0D9YSF8_9ORYZ</name>
<protein>
    <recommendedName>
        <fullName evidence="5">CASP-like protein</fullName>
    </recommendedName>
</protein>
<evidence type="ECO:0000256" key="2">
    <source>
        <dbReference type="SAM" id="SignalP"/>
    </source>
</evidence>
<organism evidence="3">
    <name type="scientific">Oryza glumipatula</name>
    <dbReference type="NCBI Taxonomy" id="40148"/>
    <lineage>
        <taxon>Eukaryota</taxon>
        <taxon>Viridiplantae</taxon>
        <taxon>Streptophyta</taxon>
        <taxon>Embryophyta</taxon>
        <taxon>Tracheophyta</taxon>
        <taxon>Spermatophyta</taxon>
        <taxon>Magnoliopsida</taxon>
        <taxon>Liliopsida</taxon>
        <taxon>Poales</taxon>
        <taxon>Poaceae</taxon>
        <taxon>BOP clade</taxon>
        <taxon>Oryzoideae</taxon>
        <taxon>Oryzeae</taxon>
        <taxon>Oryzinae</taxon>
        <taxon>Oryza</taxon>
    </lineage>
</organism>
<keyword evidence="2" id="KW-0732">Signal</keyword>
<evidence type="ECO:0000313" key="4">
    <source>
        <dbReference type="Proteomes" id="UP000026961"/>
    </source>
</evidence>
<sequence length="215" mass="23213">MGTSWLASLWLSSPSVALALVVASAGVGVCAALDGVRHFPYSRHLQYASRCYPWCRFFLQADAFRILVALFLAIPALVARHKSIGSLSKASLLMVGWSTFNDESRGDASLSEIMLTPKSTAQQRTSILCHFRGGNRRGSMRCALQLRPKVAVIAVLRHRGSVSRHGSTAAPCRLAPFSAVWSHLEGFRSSVNPLSSGLSLILTVSILCCVLGFIP</sequence>
<reference evidence="3" key="1">
    <citation type="submission" date="2015-04" db="UniProtKB">
        <authorList>
            <consortium name="EnsemblPlants"/>
        </authorList>
    </citation>
    <scope>IDENTIFICATION</scope>
</reference>
<feature type="signal peptide" evidence="2">
    <location>
        <begin position="1"/>
        <end position="19"/>
    </location>
</feature>
<dbReference type="EnsemblPlants" id="OGLUM02G17340.1">
    <property type="protein sequence ID" value="OGLUM02G17340.1"/>
    <property type="gene ID" value="OGLUM02G17340"/>
</dbReference>
<keyword evidence="4" id="KW-1185">Reference proteome</keyword>
<dbReference type="Gramene" id="OGLUM02G17340.1">
    <property type="protein sequence ID" value="OGLUM02G17340.1"/>
    <property type="gene ID" value="OGLUM02G17340"/>
</dbReference>
<feature type="chain" id="PRO_5002351782" description="CASP-like protein" evidence="2">
    <location>
        <begin position="20"/>
        <end position="215"/>
    </location>
</feature>
<keyword evidence="1" id="KW-0812">Transmembrane</keyword>
<dbReference type="AlphaFoldDB" id="A0A0D9YSF8"/>
<dbReference type="HOGENOM" id="CLU_1285038_0_0_1"/>
<reference evidence="3" key="2">
    <citation type="submission" date="2018-05" db="EMBL/GenBank/DDBJ databases">
        <title>OgluRS3 (Oryza glumaepatula Reference Sequence Version 3).</title>
        <authorList>
            <person name="Zhang J."/>
            <person name="Kudrna D."/>
            <person name="Lee S."/>
            <person name="Talag J."/>
            <person name="Welchert J."/>
            <person name="Wing R.A."/>
        </authorList>
    </citation>
    <scope>NUCLEOTIDE SEQUENCE [LARGE SCALE GENOMIC DNA]</scope>
</reference>
<keyword evidence="1" id="KW-1133">Transmembrane helix</keyword>
<feature type="transmembrane region" description="Helical" evidence="1">
    <location>
        <begin position="56"/>
        <end position="79"/>
    </location>
</feature>
<dbReference type="Proteomes" id="UP000026961">
    <property type="component" value="Chromosome 2"/>
</dbReference>
<evidence type="ECO:0000256" key="1">
    <source>
        <dbReference type="SAM" id="Phobius"/>
    </source>
</evidence>
<keyword evidence="1" id="KW-0472">Membrane</keyword>
<accession>A0A0D9YSF8</accession>
<evidence type="ECO:0008006" key="5">
    <source>
        <dbReference type="Google" id="ProtNLM"/>
    </source>
</evidence>
<proteinExistence type="predicted"/>
<feature type="transmembrane region" description="Helical" evidence="1">
    <location>
        <begin position="194"/>
        <end position="214"/>
    </location>
</feature>
<evidence type="ECO:0000313" key="3">
    <source>
        <dbReference type="EnsemblPlants" id="OGLUM02G17340.1"/>
    </source>
</evidence>